<dbReference type="SUPFAM" id="SSF55174">
    <property type="entry name" value="Alpha-L RNA-binding motif"/>
    <property type="match status" value="1"/>
</dbReference>
<dbReference type="NCBIfam" id="TIGR00093">
    <property type="entry name" value="pseudouridine synthase"/>
    <property type="match status" value="1"/>
</dbReference>
<dbReference type="CDD" id="cd00165">
    <property type="entry name" value="S4"/>
    <property type="match status" value="1"/>
</dbReference>
<dbReference type="STRING" id="187493.CN03_11350"/>
<dbReference type="Pfam" id="PF01479">
    <property type="entry name" value="S4"/>
    <property type="match status" value="1"/>
</dbReference>
<dbReference type="Proteomes" id="UP000011866">
    <property type="component" value="Chromosome"/>
</dbReference>
<dbReference type="GeneID" id="79176276"/>
<name>M5DQT9_9GAMM</name>
<dbReference type="InterPro" id="IPR006145">
    <property type="entry name" value="PsdUridine_synth_RsuA/RluA"/>
</dbReference>
<dbReference type="RefSeq" id="WP_015486539.1">
    <property type="nucleotide sequence ID" value="NC_020888.1"/>
</dbReference>
<dbReference type="GO" id="GO:0000455">
    <property type="term" value="P:enzyme-directed rRNA pseudouridine synthesis"/>
    <property type="evidence" value="ECO:0007669"/>
    <property type="project" value="UniProtKB-ARBA"/>
</dbReference>
<dbReference type="InterPro" id="IPR036986">
    <property type="entry name" value="S4_RNA-bd_sf"/>
</dbReference>
<evidence type="ECO:0000256" key="2">
    <source>
        <dbReference type="ARBA" id="ARBA00022884"/>
    </source>
</evidence>
<dbReference type="PANTHER" id="PTHR47683">
    <property type="entry name" value="PSEUDOURIDINE SYNTHASE FAMILY PROTEIN-RELATED"/>
    <property type="match status" value="1"/>
</dbReference>
<dbReference type="InterPro" id="IPR020103">
    <property type="entry name" value="PsdUridine_synth_cat_dom_sf"/>
</dbReference>
<dbReference type="HOGENOM" id="CLU_024979_1_2_6"/>
<dbReference type="PANTHER" id="PTHR47683:SF4">
    <property type="entry name" value="PSEUDOURIDINE SYNTHASE"/>
    <property type="match status" value="1"/>
</dbReference>
<sequence length="227" mass="25496">MLVLKRLDQTLSNLGYCSRREVRYLIKNKRLRIDGELATNAAQKVDPNAVSIDGQPLEHIGNILVMLHKPLGYVCSHDSSEGPRIYDLLPTIWQARNPQVVSIGRLDKETSGLILVTDQSALVQQLTSPKHHVDKVYVVTVDQVLNSDIIEQFAQGIALESETTPCLPATLEIVDPYTAKVTLNEGKYHQVRRMFAACGYHVTALHREKFGEYILGDLPIGEWRDLL</sequence>
<dbReference type="InterPro" id="IPR020094">
    <property type="entry name" value="TruA/RsuA/RluB/E/F_N"/>
</dbReference>
<dbReference type="InterPro" id="IPR018496">
    <property type="entry name" value="PsdUridine_synth_RsuA/RluB_CS"/>
</dbReference>
<dbReference type="PROSITE" id="PS01149">
    <property type="entry name" value="PSI_RSU"/>
    <property type="match status" value="1"/>
</dbReference>
<evidence type="ECO:0000256" key="1">
    <source>
        <dbReference type="ARBA" id="ARBA00008348"/>
    </source>
</evidence>
<keyword evidence="10" id="KW-1185">Reference proteome</keyword>
<dbReference type="CDD" id="cd02553">
    <property type="entry name" value="PseudoU_synth_RsuA"/>
    <property type="match status" value="1"/>
</dbReference>
<dbReference type="SMART" id="SM00363">
    <property type="entry name" value="S4"/>
    <property type="match status" value="1"/>
</dbReference>
<dbReference type="GO" id="GO:0005829">
    <property type="term" value="C:cytosol"/>
    <property type="evidence" value="ECO:0007669"/>
    <property type="project" value="UniProtKB-ARBA"/>
</dbReference>
<comment type="function">
    <text evidence="5">Responsible for synthesis of pseudouridine from uracil-516 in 16S ribosomal RNA.</text>
</comment>
<dbReference type="PATRIC" id="fig|1298593.3.peg.1318"/>
<dbReference type="Pfam" id="PF00849">
    <property type="entry name" value="PseudoU_synth_2"/>
    <property type="match status" value="1"/>
</dbReference>
<dbReference type="EC" id="5.4.99.-" evidence="7"/>
<keyword evidence="2 6" id="KW-0694">RNA-binding</keyword>
<reference evidence="9 10" key="1">
    <citation type="journal article" date="2013" name="Genome Announc.">
        <title>Genome Sequence of Thalassolituus oleivorans MIL-1 (DSM 14913T).</title>
        <authorList>
            <person name="Golyshin P.N."/>
            <person name="Werner J."/>
            <person name="Chernikova T.N."/>
            <person name="Tran H."/>
            <person name="Ferrer M."/>
            <person name="Yakimov M.M."/>
            <person name="Teeling H."/>
            <person name="Golyshina O.V."/>
        </authorList>
    </citation>
    <scope>NUCLEOTIDE SEQUENCE [LARGE SCALE GENOMIC DNA]</scope>
    <source>
        <strain evidence="9 10">MIL-1</strain>
    </source>
</reference>
<dbReference type="GO" id="GO:0003723">
    <property type="term" value="F:RNA binding"/>
    <property type="evidence" value="ECO:0007669"/>
    <property type="project" value="UniProtKB-KW"/>
</dbReference>
<evidence type="ECO:0000256" key="5">
    <source>
        <dbReference type="ARBA" id="ARBA00037590"/>
    </source>
</evidence>
<dbReference type="KEGG" id="tol:TOL_1381"/>
<dbReference type="InterPro" id="IPR042092">
    <property type="entry name" value="PsdUridine_s_RsuA/RluB/E/F_cat"/>
</dbReference>
<dbReference type="Gene3D" id="3.10.290.10">
    <property type="entry name" value="RNA-binding S4 domain"/>
    <property type="match status" value="1"/>
</dbReference>
<evidence type="ECO:0000256" key="3">
    <source>
        <dbReference type="ARBA" id="ARBA00023235"/>
    </source>
</evidence>
<dbReference type="InterPro" id="IPR050343">
    <property type="entry name" value="RsuA_PseudoU_synthase"/>
</dbReference>
<dbReference type="GO" id="GO:0160136">
    <property type="term" value="F:16S rRNA pseudouridine(516) synthase activity"/>
    <property type="evidence" value="ECO:0007669"/>
    <property type="project" value="UniProtKB-EC"/>
</dbReference>
<dbReference type="InterPro" id="IPR000748">
    <property type="entry name" value="PsdUridine_synth_RsuA/RluB/E/F"/>
</dbReference>
<dbReference type="FunFam" id="3.30.70.1560:FF:000001">
    <property type="entry name" value="Pseudouridine synthase"/>
    <property type="match status" value="1"/>
</dbReference>
<dbReference type="SUPFAM" id="SSF55120">
    <property type="entry name" value="Pseudouridine synthase"/>
    <property type="match status" value="1"/>
</dbReference>
<proteinExistence type="inferred from homology"/>
<gene>
    <name evidence="9" type="ORF">TOL_1381</name>
</gene>
<comment type="catalytic activity">
    <reaction evidence="4">
        <text>uridine(516) in 16S rRNA = pseudouridine(516) in 16S rRNA</text>
        <dbReference type="Rhea" id="RHEA:38867"/>
        <dbReference type="Rhea" id="RHEA-COMP:10089"/>
        <dbReference type="Rhea" id="RHEA-COMP:10090"/>
        <dbReference type="ChEBI" id="CHEBI:65314"/>
        <dbReference type="ChEBI" id="CHEBI:65315"/>
        <dbReference type="EC" id="5.4.99.19"/>
    </reaction>
</comment>
<dbReference type="PROSITE" id="PS50889">
    <property type="entry name" value="S4"/>
    <property type="match status" value="1"/>
</dbReference>
<evidence type="ECO:0000259" key="8">
    <source>
        <dbReference type="SMART" id="SM00363"/>
    </source>
</evidence>
<evidence type="ECO:0000256" key="6">
    <source>
        <dbReference type="PROSITE-ProRule" id="PRU00182"/>
    </source>
</evidence>
<accession>M5DQT9</accession>
<protein>
    <recommendedName>
        <fullName evidence="7">Pseudouridine synthase</fullName>
        <ecNumber evidence="7">5.4.99.-</ecNumber>
    </recommendedName>
</protein>
<feature type="domain" description="RNA-binding S4" evidence="8">
    <location>
        <begin position="5"/>
        <end position="61"/>
    </location>
</feature>
<keyword evidence="3 7" id="KW-0413">Isomerase</keyword>
<dbReference type="AlphaFoldDB" id="M5DQT9"/>
<evidence type="ECO:0000256" key="4">
    <source>
        <dbReference type="ARBA" id="ARBA00036749"/>
    </source>
</evidence>
<evidence type="ECO:0000313" key="9">
    <source>
        <dbReference type="EMBL" id="CCU71806.1"/>
    </source>
</evidence>
<evidence type="ECO:0000256" key="7">
    <source>
        <dbReference type="RuleBase" id="RU003887"/>
    </source>
</evidence>
<organism evidence="9 10">
    <name type="scientific">Thalassolituus oleivorans MIL-1</name>
    <dbReference type="NCBI Taxonomy" id="1298593"/>
    <lineage>
        <taxon>Bacteria</taxon>
        <taxon>Pseudomonadati</taxon>
        <taxon>Pseudomonadota</taxon>
        <taxon>Gammaproteobacteria</taxon>
        <taxon>Oceanospirillales</taxon>
        <taxon>Oceanospirillaceae</taxon>
        <taxon>Thalassolituus</taxon>
    </lineage>
</organism>
<dbReference type="Gene3D" id="3.30.70.1560">
    <property type="entry name" value="Alpha-L RNA-binding motif"/>
    <property type="match status" value="1"/>
</dbReference>
<dbReference type="EMBL" id="HF680312">
    <property type="protein sequence ID" value="CCU71806.1"/>
    <property type="molecule type" value="Genomic_DNA"/>
</dbReference>
<comment type="similarity">
    <text evidence="1 7">Belongs to the pseudouridine synthase RsuA family.</text>
</comment>
<dbReference type="Gene3D" id="3.30.70.580">
    <property type="entry name" value="Pseudouridine synthase I, catalytic domain, N-terminal subdomain"/>
    <property type="match status" value="1"/>
</dbReference>
<evidence type="ECO:0000313" key="10">
    <source>
        <dbReference type="Proteomes" id="UP000011866"/>
    </source>
</evidence>
<dbReference type="InterPro" id="IPR002942">
    <property type="entry name" value="S4_RNA-bd"/>
</dbReference>
<dbReference type="eggNOG" id="COG1187">
    <property type="taxonomic scope" value="Bacteria"/>
</dbReference>